<reference evidence="1 2" key="2">
    <citation type="submission" date="2009-01" db="EMBL/GenBank/DDBJ databases">
        <title>Draft genome sequence of Bacteroides cellulosilyticus (DSM 14838).</title>
        <authorList>
            <person name="Sudarsanam P."/>
            <person name="Ley R."/>
            <person name="Guruge J."/>
            <person name="Turnbaugh P.J."/>
            <person name="Mahowald M."/>
            <person name="Liep D."/>
            <person name="Gordon J."/>
        </authorList>
    </citation>
    <scope>NUCLEOTIDE SEQUENCE [LARGE SCALE GENOMIC DNA]</scope>
    <source>
        <strain evidence="1 2">DSM 14838</strain>
    </source>
</reference>
<evidence type="ECO:0000313" key="2">
    <source>
        <dbReference type="Proteomes" id="UP000003711"/>
    </source>
</evidence>
<dbReference type="EMBL" id="ACCH01000188">
    <property type="protein sequence ID" value="EEF89723.1"/>
    <property type="molecule type" value="Genomic_DNA"/>
</dbReference>
<reference evidence="1 2" key="1">
    <citation type="submission" date="2008-12" db="EMBL/GenBank/DDBJ databases">
        <authorList>
            <person name="Fulton L."/>
            <person name="Clifton S."/>
            <person name="Fulton B."/>
            <person name="Xu J."/>
            <person name="Minx P."/>
            <person name="Pepin K.H."/>
            <person name="Johnson M."/>
            <person name="Bhonagiri V."/>
            <person name="Nash W.E."/>
            <person name="Mardis E.R."/>
            <person name="Wilson R.K."/>
        </authorList>
    </citation>
    <scope>NUCLEOTIDE SEQUENCE [LARGE SCALE GENOMIC DNA]</scope>
    <source>
        <strain evidence="1 2">DSM 14838</strain>
    </source>
</reference>
<proteinExistence type="predicted"/>
<dbReference type="Proteomes" id="UP000003711">
    <property type="component" value="Unassembled WGS sequence"/>
</dbReference>
<evidence type="ECO:0000313" key="1">
    <source>
        <dbReference type="EMBL" id="EEF89723.1"/>
    </source>
</evidence>
<gene>
    <name evidence="1" type="ORF">BACCELL_02681</name>
</gene>
<organism evidence="1 2">
    <name type="scientific">Bacteroides cellulosilyticus DSM 14838</name>
    <dbReference type="NCBI Taxonomy" id="537012"/>
    <lineage>
        <taxon>Bacteria</taxon>
        <taxon>Pseudomonadati</taxon>
        <taxon>Bacteroidota</taxon>
        <taxon>Bacteroidia</taxon>
        <taxon>Bacteroidales</taxon>
        <taxon>Bacteroidaceae</taxon>
        <taxon>Bacteroides</taxon>
    </lineage>
</organism>
<accession>E2NEG7</accession>
<comment type="caution">
    <text evidence="1">The sequence shown here is derived from an EMBL/GenBank/DDBJ whole genome shotgun (WGS) entry which is preliminary data.</text>
</comment>
<name>E2NEG7_9BACE</name>
<sequence length="62" mass="7300">MSGKITHSFFIHKTFCRKFCKKKQDLDLQKNKSGSIKKETGKELAAKCQIKSPHRHFYLFLL</sequence>
<dbReference type="AlphaFoldDB" id="E2NEG7"/>
<protein>
    <submittedName>
        <fullName evidence="1">Uncharacterized protein</fullName>
    </submittedName>
</protein>
<dbReference type="HOGENOM" id="CLU_2894383_0_0_10"/>